<dbReference type="Pfam" id="PF01388">
    <property type="entry name" value="ARID"/>
    <property type="match status" value="1"/>
</dbReference>
<dbReference type="PROSITE" id="PS50118">
    <property type="entry name" value="HMG_BOX_2"/>
    <property type="match status" value="1"/>
</dbReference>
<feature type="domain" description="ARID" evidence="4">
    <location>
        <begin position="58"/>
        <end position="149"/>
    </location>
</feature>
<dbReference type="GO" id="GO:0003677">
    <property type="term" value="F:DNA binding"/>
    <property type="evidence" value="ECO:0007669"/>
    <property type="project" value="UniProtKB-UniRule"/>
</dbReference>
<evidence type="ECO:0000259" key="4">
    <source>
        <dbReference type="PROSITE" id="PS51011"/>
    </source>
</evidence>
<dbReference type="SUPFAM" id="SSF46774">
    <property type="entry name" value="ARID-like"/>
    <property type="match status" value="1"/>
</dbReference>
<dbReference type="PANTHER" id="PTHR46691:SF6">
    <property type="entry name" value="HIGH MOBILITY GROUP B PROTEIN 10-RELATED"/>
    <property type="match status" value="1"/>
</dbReference>
<feature type="compositionally biased region" description="Polar residues" evidence="2">
    <location>
        <begin position="180"/>
        <end position="192"/>
    </location>
</feature>
<dbReference type="CDD" id="cd22009">
    <property type="entry name" value="HMG-box_AtHMGB9-like"/>
    <property type="match status" value="1"/>
</dbReference>
<proteinExistence type="predicted"/>
<dbReference type="OMA" id="SIGTKFM"/>
<keyword evidence="1" id="KW-0238">DNA-binding</keyword>
<dbReference type="SMART" id="SM00501">
    <property type="entry name" value="BRIGHT"/>
    <property type="match status" value="1"/>
</dbReference>
<keyword evidence="6" id="KW-1185">Reference proteome</keyword>
<evidence type="ECO:0000313" key="6">
    <source>
        <dbReference type="Proteomes" id="UP000316621"/>
    </source>
</evidence>
<feature type="region of interest" description="Disordered" evidence="2">
    <location>
        <begin position="177"/>
        <end position="197"/>
    </location>
</feature>
<reference evidence="5 6" key="1">
    <citation type="journal article" date="2018" name="Science">
        <title>The opium poppy genome and morphinan production.</title>
        <authorList>
            <person name="Guo L."/>
            <person name="Winzer T."/>
            <person name="Yang X."/>
            <person name="Li Y."/>
            <person name="Ning Z."/>
            <person name="He Z."/>
            <person name="Teodor R."/>
            <person name="Lu Y."/>
            <person name="Bowser T.A."/>
            <person name="Graham I.A."/>
            <person name="Ye K."/>
        </authorList>
    </citation>
    <scope>NUCLEOTIDE SEQUENCE [LARGE SCALE GENOMIC DNA]</scope>
    <source>
        <strain evidence="6">cv. HN1</strain>
        <tissue evidence="5">Leaves</tissue>
    </source>
</reference>
<dbReference type="InterPro" id="IPR036431">
    <property type="entry name" value="ARID_dom_sf"/>
</dbReference>
<evidence type="ECO:0000256" key="2">
    <source>
        <dbReference type="SAM" id="MobiDB-lite"/>
    </source>
</evidence>
<feature type="DNA-binding region" description="HMG box" evidence="1">
    <location>
        <begin position="268"/>
        <end position="336"/>
    </location>
</feature>
<dbReference type="SUPFAM" id="SSF47095">
    <property type="entry name" value="HMG-box"/>
    <property type="match status" value="1"/>
</dbReference>
<evidence type="ECO:0000256" key="1">
    <source>
        <dbReference type="PROSITE-ProRule" id="PRU00267"/>
    </source>
</evidence>
<organism evidence="5 6">
    <name type="scientific">Papaver somniferum</name>
    <name type="common">Opium poppy</name>
    <dbReference type="NCBI Taxonomy" id="3469"/>
    <lineage>
        <taxon>Eukaryota</taxon>
        <taxon>Viridiplantae</taxon>
        <taxon>Streptophyta</taxon>
        <taxon>Embryophyta</taxon>
        <taxon>Tracheophyta</taxon>
        <taxon>Spermatophyta</taxon>
        <taxon>Magnoliopsida</taxon>
        <taxon>Ranunculales</taxon>
        <taxon>Papaveraceae</taxon>
        <taxon>Papaveroideae</taxon>
        <taxon>Papaver</taxon>
    </lineage>
</organism>
<dbReference type="Pfam" id="PF00505">
    <property type="entry name" value="HMG_box"/>
    <property type="match status" value="1"/>
</dbReference>
<dbReference type="CDD" id="cd16872">
    <property type="entry name" value="ARID_HMGB9-like"/>
    <property type="match status" value="1"/>
</dbReference>
<name>A0A4Y7KPR1_PAPSO</name>
<dbReference type="STRING" id="3469.A0A4Y7KPR1"/>
<keyword evidence="1" id="KW-0539">Nucleus</keyword>
<sequence>MSTQPPHLQTTTTATPMSTAIVVADKKGGIRDLSVAAAALSNDEASYPCSVTTYEQVVQNVDLFNKTLKDLHESLGTKFMVPIIGGKALDLHLLFVEVTARGGLEKVIQTRKWREIIAVFSFPATITNASFVLRKYYMSLLHHYEQVYYFRKQPQQFSITYVGSSPVTESAPMQIEGARTNDNGTSSSQPVNPQKWPGQWVTGSIDGKFDNGYLVTVSFGSEQLKGVLYHVPHDAQVSRNTNSNNSSLVPRKRKRNRNRLAAMDPSYPKPKRSGYNFFFSEHYATLKAVHTEGEELTISTKMGNLWGKLSEAEKQVYRERGLRDKERFRKEMTEYRKTSNGSKLQ</sequence>
<evidence type="ECO:0000259" key="3">
    <source>
        <dbReference type="PROSITE" id="PS50118"/>
    </source>
</evidence>
<dbReference type="InterPro" id="IPR009071">
    <property type="entry name" value="HMG_box_dom"/>
</dbReference>
<accession>A0A4Y7KPR1</accession>
<dbReference type="OrthoDB" id="338531at2759"/>
<dbReference type="InterPro" id="IPR045303">
    <property type="entry name" value="ARID_HMGB9-like"/>
</dbReference>
<dbReference type="SMART" id="SM01014">
    <property type="entry name" value="ARID"/>
    <property type="match status" value="1"/>
</dbReference>
<dbReference type="SMART" id="SM00398">
    <property type="entry name" value="HMG"/>
    <property type="match status" value="1"/>
</dbReference>
<feature type="domain" description="HMG box" evidence="3">
    <location>
        <begin position="268"/>
        <end position="336"/>
    </location>
</feature>
<feature type="compositionally biased region" description="Polar residues" evidence="2">
    <location>
        <begin position="237"/>
        <end position="248"/>
    </location>
</feature>
<dbReference type="Proteomes" id="UP000316621">
    <property type="component" value="Chromosome 8"/>
</dbReference>
<protein>
    <recommendedName>
        <fullName evidence="7">ARID domain-containing protein</fullName>
    </recommendedName>
</protein>
<dbReference type="GO" id="GO:0005634">
    <property type="term" value="C:nucleus"/>
    <property type="evidence" value="ECO:0007669"/>
    <property type="project" value="UniProtKB-UniRule"/>
</dbReference>
<dbReference type="PANTHER" id="PTHR46691">
    <property type="entry name" value="HIGH MOBILITY GROUP B PROTEIN 9"/>
    <property type="match status" value="1"/>
</dbReference>
<gene>
    <name evidence="5" type="ORF">C5167_049822</name>
</gene>
<dbReference type="Gramene" id="RZC74330">
    <property type="protein sequence ID" value="RZC74330"/>
    <property type="gene ID" value="C5167_049822"/>
</dbReference>
<evidence type="ECO:0008006" key="7">
    <source>
        <dbReference type="Google" id="ProtNLM"/>
    </source>
</evidence>
<dbReference type="AlphaFoldDB" id="A0A4Y7KPR1"/>
<dbReference type="Gene3D" id="1.10.150.60">
    <property type="entry name" value="ARID DNA-binding domain"/>
    <property type="match status" value="1"/>
</dbReference>
<dbReference type="InterPro" id="IPR001606">
    <property type="entry name" value="ARID_dom"/>
</dbReference>
<dbReference type="Gene3D" id="1.10.30.10">
    <property type="entry name" value="High mobility group box domain"/>
    <property type="match status" value="1"/>
</dbReference>
<dbReference type="PROSITE" id="PS51011">
    <property type="entry name" value="ARID"/>
    <property type="match status" value="1"/>
</dbReference>
<dbReference type="InterPro" id="IPR036910">
    <property type="entry name" value="HMG_box_dom_sf"/>
</dbReference>
<dbReference type="EMBL" id="CM010722">
    <property type="protein sequence ID" value="RZC74330.1"/>
    <property type="molecule type" value="Genomic_DNA"/>
</dbReference>
<feature type="region of interest" description="Disordered" evidence="2">
    <location>
        <begin position="235"/>
        <end position="256"/>
    </location>
</feature>
<evidence type="ECO:0000313" key="5">
    <source>
        <dbReference type="EMBL" id="RZC74330.1"/>
    </source>
</evidence>